<feature type="transmembrane region" description="Helical" evidence="6">
    <location>
        <begin position="47"/>
        <end position="63"/>
    </location>
</feature>
<evidence type="ECO:0000256" key="5">
    <source>
        <dbReference type="ARBA" id="ARBA00023136"/>
    </source>
</evidence>
<comment type="subcellular location">
    <subcellularLocation>
        <location evidence="1">Membrane</location>
        <topology evidence="1">Multi-pass membrane protein</topology>
    </subcellularLocation>
</comment>
<dbReference type="PANTHER" id="PTHR43461:SF1">
    <property type="entry name" value="TRANSMEMBRANE PROTEIN 256"/>
    <property type="match status" value="1"/>
</dbReference>
<organism evidence="7 8">
    <name type="scientific">Sphingomonas telluris</name>
    <dbReference type="NCBI Taxonomy" id="2907998"/>
    <lineage>
        <taxon>Bacteria</taxon>
        <taxon>Pseudomonadati</taxon>
        <taxon>Pseudomonadota</taxon>
        <taxon>Alphaproteobacteria</taxon>
        <taxon>Sphingomonadales</taxon>
        <taxon>Sphingomonadaceae</taxon>
        <taxon>Sphingomonas</taxon>
    </lineage>
</organism>
<comment type="similarity">
    <text evidence="2">Belongs to the UPF0382 family.</text>
</comment>
<dbReference type="Pfam" id="PF04241">
    <property type="entry name" value="DUF423"/>
    <property type="match status" value="1"/>
</dbReference>
<evidence type="ECO:0000256" key="1">
    <source>
        <dbReference type="ARBA" id="ARBA00004141"/>
    </source>
</evidence>
<reference evidence="7 8" key="1">
    <citation type="submission" date="2022-03" db="EMBL/GenBank/DDBJ databases">
        <authorList>
            <person name="Jo J.-H."/>
            <person name="Im W.-T."/>
        </authorList>
    </citation>
    <scope>NUCLEOTIDE SEQUENCE [LARGE SCALE GENOMIC DNA]</scope>
    <source>
        <strain evidence="7 8">SM33</strain>
    </source>
</reference>
<keyword evidence="4 6" id="KW-1133">Transmembrane helix</keyword>
<keyword evidence="5 6" id="KW-0472">Membrane</keyword>
<evidence type="ECO:0000256" key="3">
    <source>
        <dbReference type="ARBA" id="ARBA00022692"/>
    </source>
</evidence>
<evidence type="ECO:0000256" key="6">
    <source>
        <dbReference type="SAM" id="Phobius"/>
    </source>
</evidence>
<keyword evidence="3 6" id="KW-0812">Transmembrane</keyword>
<feature type="transmembrane region" description="Helical" evidence="6">
    <location>
        <begin position="94"/>
        <end position="115"/>
    </location>
</feature>
<comment type="caution">
    <text evidence="7">The sequence shown here is derived from an EMBL/GenBank/DDBJ whole genome shotgun (WGS) entry which is preliminary data.</text>
</comment>
<dbReference type="EMBL" id="JAKZHW010000001">
    <property type="protein sequence ID" value="MCH8616413.1"/>
    <property type="molecule type" value="Genomic_DNA"/>
</dbReference>
<gene>
    <name evidence="7" type="ORF">LZ016_09910</name>
</gene>
<evidence type="ECO:0000313" key="8">
    <source>
        <dbReference type="Proteomes" id="UP001203058"/>
    </source>
</evidence>
<dbReference type="RefSeq" id="WP_241447212.1">
    <property type="nucleotide sequence ID" value="NZ_JAKZHW010000001.1"/>
</dbReference>
<name>A0ABS9VNY6_9SPHN</name>
<dbReference type="InterPro" id="IPR006696">
    <property type="entry name" value="DUF423"/>
</dbReference>
<evidence type="ECO:0000313" key="7">
    <source>
        <dbReference type="EMBL" id="MCH8616413.1"/>
    </source>
</evidence>
<proteinExistence type="inferred from homology"/>
<evidence type="ECO:0000256" key="2">
    <source>
        <dbReference type="ARBA" id="ARBA00009694"/>
    </source>
</evidence>
<feature type="transmembrane region" description="Helical" evidence="6">
    <location>
        <begin position="70"/>
        <end position="88"/>
    </location>
</feature>
<keyword evidence="8" id="KW-1185">Reference proteome</keyword>
<dbReference type="PANTHER" id="PTHR43461">
    <property type="entry name" value="TRANSMEMBRANE PROTEIN 256"/>
    <property type="match status" value="1"/>
</dbReference>
<dbReference type="Proteomes" id="UP001203058">
    <property type="component" value="Unassembled WGS sequence"/>
</dbReference>
<feature type="transmembrane region" description="Helical" evidence="6">
    <location>
        <begin position="7"/>
        <end position="27"/>
    </location>
</feature>
<sequence>MRDGRALVAAGAVLGGVAIMLGAFGVHALKSRLGPEELGWWQTGVQYQMWHALIITALGLSGARWARLPAWMFTFGALIFAGTLYAMALGGPRWLGAVTPLGGLSLIAGWVLLAWRALAHRD</sequence>
<accession>A0ABS9VNY6</accession>
<protein>
    <submittedName>
        <fullName evidence="7">DUF423 domain-containing protein</fullName>
    </submittedName>
</protein>
<evidence type="ECO:0000256" key="4">
    <source>
        <dbReference type="ARBA" id="ARBA00022989"/>
    </source>
</evidence>